<organism evidence="2 3">
    <name type="scientific">Hymenobacter fastidiosus</name>
    <dbReference type="NCBI Taxonomy" id="486264"/>
    <lineage>
        <taxon>Bacteria</taxon>
        <taxon>Pseudomonadati</taxon>
        <taxon>Bacteroidota</taxon>
        <taxon>Cytophagia</taxon>
        <taxon>Cytophagales</taxon>
        <taxon>Hymenobacteraceae</taxon>
        <taxon>Hymenobacter</taxon>
    </lineage>
</organism>
<reference evidence="3" key="1">
    <citation type="journal article" date="2019" name="Int. J. Syst. Evol. Microbiol.">
        <title>The Global Catalogue of Microorganisms (GCM) 10K type strain sequencing project: providing services to taxonomists for standard genome sequencing and annotation.</title>
        <authorList>
            <consortium name="The Broad Institute Genomics Platform"/>
            <consortium name="The Broad Institute Genome Sequencing Center for Infectious Disease"/>
            <person name="Wu L."/>
            <person name="Ma J."/>
        </authorList>
    </citation>
    <scope>NUCLEOTIDE SEQUENCE [LARGE SCALE GENOMIC DNA]</scope>
    <source>
        <strain evidence="3">JCM 17224</strain>
    </source>
</reference>
<evidence type="ECO:0000313" key="3">
    <source>
        <dbReference type="Proteomes" id="UP001500567"/>
    </source>
</evidence>
<evidence type="ECO:0000259" key="1">
    <source>
        <dbReference type="Pfam" id="PF13614"/>
    </source>
</evidence>
<proteinExistence type="predicted"/>
<dbReference type="PANTHER" id="PTHR13696:SF52">
    <property type="entry name" value="PARA FAMILY PROTEIN CT_582"/>
    <property type="match status" value="1"/>
</dbReference>
<accession>A0ABP7T3J5</accession>
<dbReference type="CDD" id="cd02042">
    <property type="entry name" value="ParAB_family"/>
    <property type="match status" value="1"/>
</dbReference>
<dbReference type="Pfam" id="PF13614">
    <property type="entry name" value="AAA_31"/>
    <property type="match status" value="1"/>
</dbReference>
<sequence length="261" mass="28604">MFTIAYIVTMQTIVFANHKGGTGKTTSCLNVAYALVQQGKTVLLMDCDAQCNLSQSFTLEANGKNLGTVLLGQASLSDVVQEVGEGLYLVPSAHDLSEAEDKISKKPGAEFSLKELLEEVEDIDYCLIDTPGGLGKLTYAALTAATAVFIPAQPEYYGIEGLVGLLDVCRQVQKRLNKDLKIGGLFFTQYNRSDRRRAQRDMVTLLETHEVFGPLVMRTTIRPNVSLVEAQIEKENVFAYAPDSNGAHDYEALTTEILSRI</sequence>
<dbReference type="PIRSF" id="PIRSF009320">
    <property type="entry name" value="Nuc_binding_HP_1000"/>
    <property type="match status" value="1"/>
</dbReference>
<dbReference type="Proteomes" id="UP001500567">
    <property type="component" value="Unassembled WGS sequence"/>
</dbReference>
<dbReference type="InterPro" id="IPR050678">
    <property type="entry name" value="DNA_Partitioning_ATPase"/>
</dbReference>
<dbReference type="InterPro" id="IPR025669">
    <property type="entry name" value="AAA_dom"/>
</dbReference>
<protein>
    <submittedName>
        <fullName evidence="2">ParA family protein</fullName>
    </submittedName>
</protein>
<feature type="domain" description="AAA" evidence="1">
    <location>
        <begin position="10"/>
        <end position="182"/>
    </location>
</feature>
<dbReference type="RefSeq" id="WP_345075193.1">
    <property type="nucleotide sequence ID" value="NZ_BAABDJ010000049.1"/>
</dbReference>
<dbReference type="EMBL" id="BAABDJ010000049">
    <property type="protein sequence ID" value="GAA4020290.1"/>
    <property type="molecule type" value="Genomic_DNA"/>
</dbReference>
<name>A0ABP7T3J5_9BACT</name>
<comment type="caution">
    <text evidence="2">The sequence shown here is derived from an EMBL/GenBank/DDBJ whole genome shotgun (WGS) entry which is preliminary data.</text>
</comment>
<dbReference type="Gene3D" id="3.40.50.300">
    <property type="entry name" value="P-loop containing nucleotide triphosphate hydrolases"/>
    <property type="match status" value="1"/>
</dbReference>
<dbReference type="PANTHER" id="PTHR13696">
    <property type="entry name" value="P-LOOP CONTAINING NUCLEOSIDE TRIPHOSPHATE HYDROLASE"/>
    <property type="match status" value="1"/>
</dbReference>
<dbReference type="SUPFAM" id="SSF52540">
    <property type="entry name" value="P-loop containing nucleoside triphosphate hydrolases"/>
    <property type="match status" value="1"/>
</dbReference>
<gene>
    <name evidence="2" type="ORF">GCM10022408_37800</name>
</gene>
<keyword evidence="3" id="KW-1185">Reference proteome</keyword>
<evidence type="ECO:0000313" key="2">
    <source>
        <dbReference type="EMBL" id="GAA4020290.1"/>
    </source>
</evidence>
<dbReference type="InterPro" id="IPR027417">
    <property type="entry name" value="P-loop_NTPase"/>
</dbReference>